<gene>
    <name evidence="2" type="ORF">V1351_01845</name>
</gene>
<evidence type="ECO:0000313" key="3">
    <source>
        <dbReference type="Proteomes" id="UP001382727"/>
    </source>
</evidence>
<dbReference type="EMBL" id="CP144913">
    <property type="protein sequence ID" value="WXB76827.1"/>
    <property type="molecule type" value="Genomic_DNA"/>
</dbReference>
<dbReference type="Proteomes" id="UP001382727">
    <property type="component" value="Chromosome"/>
</dbReference>
<dbReference type="InterPro" id="IPR041657">
    <property type="entry name" value="HTH_17"/>
</dbReference>
<proteinExistence type="predicted"/>
<keyword evidence="3" id="KW-1185">Reference proteome</keyword>
<reference evidence="2 3" key="1">
    <citation type="submission" date="2024-02" db="EMBL/GenBank/DDBJ databases">
        <title>Janibacter sp. nov., isolated from gut of marine sandworm.</title>
        <authorList>
            <person name="Kim B."/>
            <person name="Jun M.O."/>
            <person name="Shin N.-R."/>
        </authorList>
    </citation>
    <scope>NUCLEOTIDE SEQUENCE [LARGE SCALE GENOMIC DNA]</scope>
    <source>
        <strain evidence="2 3">A1S7</strain>
    </source>
</reference>
<sequence>MDETTTVTFPQFMTVQEVAKLLQVPVSTVYHWAAYGEGPPSFKVGKHRRFKASAVAEWIETAEARGVA</sequence>
<dbReference type="InterPro" id="IPR010093">
    <property type="entry name" value="SinI_DNA-bd"/>
</dbReference>
<accession>A0ABZ2MII1</accession>
<organism evidence="2 3">
    <name type="scientific">Janibacter alittae</name>
    <dbReference type="NCBI Taxonomy" id="3115209"/>
    <lineage>
        <taxon>Bacteria</taxon>
        <taxon>Bacillati</taxon>
        <taxon>Actinomycetota</taxon>
        <taxon>Actinomycetes</taxon>
        <taxon>Micrococcales</taxon>
        <taxon>Intrasporangiaceae</taxon>
        <taxon>Janibacter</taxon>
    </lineage>
</organism>
<evidence type="ECO:0000313" key="2">
    <source>
        <dbReference type="EMBL" id="WXB76827.1"/>
    </source>
</evidence>
<evidence type="ECO:0000259" key="1">
    <source>
        <dbReference type="Pfam" id="PF12728"/>
    </source>
</evidence>
<protein>
    <submittedName>
        <fullName evidence="2">Helix-turn-helix domain-containing protein</fullName>
    </submittedName>
</protein>
<dbReference type="Pfam" id="PF12728">
    <property type="entry name" value="HTH_17"/>
    <property type="match status" value="1"/>
</dbReference>
<dbReference type="RefSeq" id="WP_338750176.1">
    <property type="nucleotide sequence ID" value="NZ_CP144913.1"/>
</dbReference>
<dbReference type="SUPFAM" id="SSF46955">
    <property type="entry name" value="Putative DNA-binding domain"/>
    <property type="match status" value="1"/>
</dbReference>
<dbReference type="Gene3D" id="1.10.1660.10">
    <property type="match status" value="1"/>
</dbReference>
<feature type="domain" description="Helix-turn-helix" evidence="1">
    <location>
        <begin position="12"/>
        <end position="61"/>
    </location>
</feature>
<dbReference type="InterPro" id="IPR009061">
    <property type="entry name" value="DNA-bd_dom_put_sf"/>
</dbReference>
<name>A0ABZ2MII1_9MICO</name>
<dbReference type="NCBIfam" id="TIGR01764">
    <property type="entry name" value="excise"/>
    <property type="match status" value="1"/>
</dbReference>